<dbReference type="KEGG" id="nmus:H7A79_0484"/>
<dbReference type="RefSeq" id="WP_187000828.1">
    <property type="nucleotide sequence ID" value="NZ_CP060414.2"/>
</dbReference>
<dbReference type="GO" id="GO:0006260">
    <property type="term" value="P:DNA replication"/>
    <property type="evidence" value="ECO:0007669"/>
    <property type="project" value="InterPro"/>
</dbReference>
<dbReference type="KEGG" id="nmus:H7A79_0257"/>
<dbReference type="NCBIfam" id="TIGR00621">
    <property type="entry name" value="ssb"/>
    <property type="match status" value="1"/>
</dbReference>
<dbReference type="GO" id="GO:0003697">
    <property type="term" value="F:single-stranded DNA binding"/>
    <property type="evidence" value="ECO:0007669"/>
    <property type="project" value="UniProtKB-UniRule"/>
</dbReference>
<dbReference type="InterPro" id="IPR012340">
    <property type="entry name" value="NA-bd_OB-fold"/>
</dbReference>
<accession>A0A7H1M9C3</accession>
<dbReference type="SUPFAM" id="SSF50249">
    <property type="entry name" value="Nucleic acid-binding proteins"/>
    <property type="match status" value="1"/>
</dbReference>
<evidence type="ECO:0000313" key="5">
    <source>
        <dbReference type="EMBL" id="QNT60009.1"/>
    </source>
</evidence>
<dbReference type="PROSITE" id="PS50935">
    <property type="entry name" value="SSB"/>
    <property type="match status" value="1"/>
</dbReference>
<dbReference type="HAMAP" id="MF_00984">
    <property type="entry name" value="SSB"/>
    <property type="match status" value="1"/>
</dbReference>
<dbReference type="AlphaFoldDB" id="A0A7H1M9C3"/>
<dbReference type="InterPro" id="IPR000424">
    <property type="entry name" value="Primosome_PriB/ssb"/>
</dbReference>
<gene>
    <name evidence="4" type="primary">ssb</name>
    <name evidence="5" type="ORF">H7A79_0257</name>
    <name evidence="4" type="ORF">H7A79_0484</name>
</gene>
<dbReference type="EMBL" id="CP060414">
    <property type="protein sequence ID" value="QNT58238.1"/>
    <property type="molecule type" value="Genomic_DNA"/>
</dbReference>
<dbReference type="Proteomes" id="UP000516412">
    <property type="component" value="Chromosome"/>
</dbReference>
<comment type="caution">
    <text evidence="2">Lacks conserved residue(s) required for the propagation of feature annotation.</text>
</comment>
<sequence>MPYINKIEIMGNLGKDPELRHMPDGTPVAKINVAVSEKWTDKSTGEIKEHTEWFAVLLYNRHAETVCRHMKKGDTVLVYGRLRTRLYTDKAGAARSVTEVVCNEMQIIRTAGHARQGVTEENTAGGIYSMM</sequence>
<dbReference type="Gene3D" id="2.40.50.140">
    <property type="entry name" value="Nucleic acid-binding proteins"/>
    <property type="match status" value="1"/>
</dbReference>
<evidence type="ECO:0000256" key="3">
    <source>
        <dbReference type="PIRNR" id="PIRNR002070"/>
    </source>
</evidence>
<evidence type="ECO:0000313" key="4">
    <source>
        <dbReference type="EMBL" id="QNT58238.1"/>
    </source>
</evidence>
<dbReference type="InterPro" id="IPR011344">
    <property type="entry name" value="ssDNA-bd"/>
</dbReference>
<reference evidence="4" key="2">
    <citation type="submission" date="2024-06" db="EMBL/GenBank/DDBJ databases">
        <title>Complete Genome Sequence of mouse commensal type strain Neisseria musculi.</title>
        <authorList>
            <person name="Thapa E."/>
            <person name="Aluvathingal J."/>
            <person name="Nadendla S."/>
            <person name="Mehta A."/>
            <person name="Tettelin H."/>
            <person name="Weyand N.J."/>
        </authorList>
    </citation>
    <scope>NUCLEOTIDE SEQUENCE</scope>
    <source>
        <strain evidence="4">NW831</strain>
    </source>
</reference>
<keyword evidence="6" id="KW-1185">Reference proteome</keyword>
<name>A0A7H1M9C3_9NEIS</name>
<keyword evidence="1 2" id="KW-0238">DNA-binding</keyword>
<dbReference type="GO" id="GO:0009295">
    <property type="term" value="C:nucleoid"/>
    <property type="evidence" value="ECO:0007669"/>
    <property type="project" value="TreeGrafter"/>
</dbReference>
<dbReference type="PANTHER" id="PTHR10302">
    <property type="entry name" value="SINGLE-STRANDED DNA-BINDING PROTEIN"/>
    <property type="match status" value="1"/>
</dbReference>
<proteinExistence type="inferred from homology"/>
<dbReference type="PIRSF" id="PIRSF002070">
    <property type="entry name" value="SSB"/>
    <property type="match status" value="1"/>
</dbReference>
<comment type="subunit">
    <text evidence="2">Homotetramer.</text>
</comment>
<reference evidence="6" key="1">
    <citation type="submission" date="2020-09" db="EMBL/GenBank/DDBJ databases">
        <title>Complete Genome Sequence of mouse commensal type strain Neisseria musculi.</title>
        <authorList>
            <person name="Thapa E."/>
            <person name="Aluvathingal J."/>
            <person name="Nadendla S."/>
            <person name="Mehta A."/>
            <person name="Tettelin H."/>
            <person name="Weyand N.J."/>
        </authorList>
    </citation>
    <scope>NUCLEOTIDE SEQUENCE [LARGE SCALE GENOMIC DNA]</scope>
    <source>
        <strain evidence="5 6">NW831</strain>
    </source>
</reference>
<dbReference type="PANTHER" id="PTHR10302:SF27">
    <property type="entry name" value="SINGLE-STRANDED DNA-BINDING PROTEIN"/>
    <property type="match status" value="1"/>
</dbReference>
<dbReference type="Pfam" id="PF00436">
    <property type="entry name" value="SSB"/>
    <property type="match status" value="1"/>
</dbReference>
<evidence type="ECO:0000256" key="2">
    <source>
        <dbReference type="HAMAP-Rule" id="MF_00984"/>
    </source>
</evidence>
<dbReference type="EMBL" id="CP060414">
    <property type="protein sequence ID" value="QNT60009.1"/>
    <property type="molecule type" value="Genomic_DNA"/>
</dbReference>
<protein>
    <recommendedName>
        <fullName evidence="2 3">Single-stranded DNA-binding protein</fullName>
        <shortName evidence="2">SSB</shortName>
    </recommendedName>
</protein>
<organism evidence="4 6">
    <name type="scientific">Neisseria musculi</name>
    <dbReference type="NCBI Taxonomy" id="1815583"/>
    <lineage>
        <taxon>Bacteria</taxon>
        <taxon>Pseudomonadati</taxon>
        <taxon>Pseudomonadota</taxon>
        <taxon>Betaproteobacteria</taxon>
        <taxon>Neisseriales</taxon>
        <taxon>Neisseriaceae</taxon>
        <taxon>Neisseria</taxon>
    </lineage>
</organism>
<dbReference type="CDD" id="cd04496">
    <property type="entry name" value="SSB_OBF"/>
    <property type="match status" value="1"/>
</dbReference>
<evidence type="ECO:0000313" key="6">
    <source>
        <dbReference type="Proteomes" id="UP000516412"/>
    </source>
</evidence>
<evidence type="ECO:0000256" key="1">
    <source>
        <dbReference type="ARBA" id="ARBA00023125"/>
    </source>
</evidence>